<evidence type="ECO:0000313" key="6">
    <source>
        <dbReference type="EMBL" id="SBN37703.1"/>
    </source>
</evidence>
<evidence type="ECO:0000256" key="3">
    <source>
        <dbReference type="ARBA" id="ARBA00022676"/>
    </source>
</evidence>
<evidence type="ECO:0000256" key="4">
    <source>
        <dbReference type="ARBA" id="ARBA00022679"/>
    </source>
</evidence>
<comment type="pathway">
    <text evidence="1">Cell wall biogenesis; cell wall polysaccharide biosynthesis.</text>
</comment>
<proteinExistence type="inferred from homology"/>
<dbReference type="InterPro" id="IPR029044">
    <property type="entry name" value="Nucleotide-diphossugar_trans"/>
</dbReference>
<sequence length="304" mass="33862">MKFAAVVVSYNRIELLKRCLDALEHQTRPLDEIIVVDNGSTDGSADYVAAEHPGITLFRTGENLGGAGGFAWGVEIALDHGLDGAWLMDDDAEPELDAFQPLADRFESMHPEPSFLASLVTAGRDVFNKRNPPVISTDAKRQVEANEDSGIAIDTATFVGVLINLHYSAKTYLPLSDYFIWMDDSEYTYRLSRMANALTIPESQVNHPDTETLSNDMAGRLFYMVRNRLWFIRERESSKTRDLVDILDVAQISLGQFFVAKDKRLWLDSVGRGLAQGLFKRPKHRKPGSLLATLTPDQRAAIGS</sequence>
<dbReference type="Pfam" id="PF00535">
    <property type="entry name" value="Glycos_transf_2"/>
    <property type="match status" value="1"/>
</dbReference>
<evidence type="ECO:0000256" key="1">
    <source>
        <dbReference type="ARBA" id="ARBA00004776"/>
    </source>
</evidence>
<protein>
    <submittedName>
        <fullName evidence="6">dTDP-rhamnosyl transferase RfbF</fullName>
    </submittedName>
</protein>
<dbReference type="RefSeq" id="WP_060762157.1">
    <property type="nucleotide sequence ID" value="NZ_CCYX01000013.1"/>
</dbReference>
<dbReference type="SUPFAM" id="SSF53448">
    <property type="entry name" value="Nucleotide-diphospho-sugar transferases"/>
    <property type="match status" value="1"/>
</dbReference>
<dbReference type="AlphaFoldDB" id="A0A2C7AQK4"/>
<dbReference type="Gene3D" id="3.90.550.10">
    <property type="entry name" value="Spore Coat Polysaccharide Biosynthesis Protein SpsA, Chain A"/>
    <property type="match status" value="1"/>
</dbReference>
<keyword evidence="3" id="KW-0328">Glycosyltransferase</keyword>
<evidence type="ECO:0000256" key="2">
    <source>
        <dbReference type="ARBA" id="ARBA00006739"/>
    </source>
</evidence>
<gene>
    <name evidence="6" type="ORF">PFR_JS10_60</name>
</gene>
<name>A0A2C7AQK4_9ACTN</name>
<feature type="domain" description="Glycosyltransferase 2-like" evidence="5">
    <location>
        <begin position="6"/>
        <end position="108"/>
    </location>
</feature>
<dbReference type="PANTHER" id="PTHR43179">
    <property type="entry name" value="RHAMNOSYLTRANSFERASE WBBL"/>
    <property type="match status" value="1"/>
</dbReference>
<dbReference type="InterPro" id="IPR001173">
    <property type="entry name" value="Glyco_trans_2-like"/>
</dbReference>
<reference evidence="6" key="1">
    <citation type="submission" date="2016-05" db="EMBL/GenBank/DDBJ databases">
        <authorList>
            <person name="Lavstsen T."/>
            <person name="Jespersen J.S."/>
        </authorList>
    </citation>
    <scope>NUCLEOTIDE SEQUENCE</scope>
    <source>
        <strain evidence="6">PFRJS10</strain>
    </source>
</reference>
<organism evidence="6">
    <name type="scientific">Propionibacterium freudenreichii</name>
    <dbReference type="NCBI Taxonomy" id="1744"/>
    <lineage>
        <taxon>Bacteria</taxon>
        <taxon>Bacillati</taxon>
        <taxon>Actinomycetota</taxon>
        <taxon>Actinomycetes</taxon>
        <taxon>Propionibacteriales</taxon>
        <taxon>Propionibacteriaceae</taxon>
        <taxon>Propionibacterium</taxon>
    </lineage>
</organism>
<dbReference type="EMBL" id="LT576035">
    <property type="protein sequence ID" value="SBN37703.1"/>
    <property type="molecule type" value="Genomic_DNA"/>
</dbReference>
<dbReference type="GO" id="GO:0016757">
    <property type="term" value="F:glycosyltransferase activity"/>
    <property type="evidence" value="ECO:0007669"/>
    <property type="project" value="UniProtKB-KW"/>
</dbReference>
<accession>A0A2C7AQK4</accession>
<keyword evidence="4 6" id="KW-0808">Transferase</keyword>
<comment type="similarity">
    <text evidence="2">Belongs to the glycosyltransferase 2 family.</text>
</comment>
<dbReference type="CDD" id="cd04185">
    <property type="entry name" value="GT_2_like_b"/>
    <property type="match status" value="1"/>
</dbReference>
<dbReference type="PANTHER" id="PTHR43179:SF12">
    <property type="entry name" value="GALACTOFURANOSYLTRANSFERASE GLFT2"/>
    <property type="match status" value="1"/>
</dbReference>
<evidence type="ECO:0000259" key="5">
    <source>
        <dbReference type="Pfam" id="PF00535"/>
    </source>
</evidence>